<dbReference type="KEGG" id="cchv:BTM20_04320"/>
<dbReference type="Proteomes" id="UP000775179">
    <property type="component" value="Unassembled WGS sequence"/>
</dbReference>
<dbReference type="GeneID" id="66301079"/>
<evidence type="ECO:0000313" key="3">
    <source>
        <dbReference type="EMBL" id="MBX7291134.1"/>
    </source>
</evidence>
<evidence type="ECO:0000313" key="4">
    <source>
        <dbReference type="Proteomes" id="UP000775179"/>
    </source>
</evidence>
<dbReference type="EMBL" id="JAIFTX010000018">
    <property type="protein sequence ID" value="MBX7291134.1"/>
    <property type="molecule type" value="Genomic_DNA"/>
</dbReference>
<dbReference type="PROSITE" id="PS51704">
    <property type="entry name" value="GP_PDE"/>
    <property type="match status" value="1"/>
</dbReference>
<dbReference type="CDD" id="cd08563">
    <property type="entry name" value="GDPD_TtGDE_like"/>
    <property type="match status" value="1"/>
</dbReference>
<dbReference type="Gene3D" id="3.20.20.190">
    <property type="entry name" value="Phosphatidylinositol (PI) phosphodiesterase"/>
    <property type="match status" value="1"/>
</dbReference>
<gene>
    <name evidence="3" type="ORF">K4H94_08865</name>
</gene>
<dbReference type="RefSeq" id="WP_021875066.1">
    <property type="nucleotide sequence ID" value="NZ_CP018630.1"/>
</dbReference>
<reference evidence="3 4" key="1">
    <citation type="submission" date="2021-08" db="EMBL/GenBank/DDBJ databases">
        <title>Genome sequence analysis of Clostridium chauvoei strains of European origin and evaluation of typing options for outbreak investigations.</title>
        <authorList>
            <person name="Abdel-Glil M."/>
            <person name="Thomas P."/>
            <person name="Seyboldt C."/>
        </authorList>
    </citation>
    <scope>NUCLEOTIDE SEQUENCE [LARGE SCALE GENOMIC DNA]</scope>
    <source>
        <strain evidence="3 4">S0260-09</strain>
    </source>
</reference>
<dbReference type="AlphaFoldDB" id="A0ABD4RJK9"/>
<dbReference type="PANTHER" id="PTHR46211">
    <property type="entry name" value="GLYCEROPHOSPHORYL DIESTER PHOSPHODIESTERASE"/>
    <property type="match status" value="1"/>
</dbReference>
<dbReference type="Pfam" id="PF03009">
    <property type="entry name" value="GDPD"/>
    <property type="match status" value="1"/>
</dbReference>
<feature type="coiled-coil region" evidence="1">
    <location>
        <begin position="97"/>
        <end position="124"/>
    </location>
</feature>
<sequence length="238" mass="27720">MVLNIAHRGYSGKYDENTIIAFKKAIEFGADGIETDVQLSKDGIPVIIHDETLDRTTDGKGLVKSYTLAELRKFKTKNNEKIPTLEELLILFKESKLDILNLELKNSIVKYKNLEEKVLDLIEKYEIEDRIIISSFNHYSLLKVKEINKNIITGALTETTLVDVYKYLKNIKCECYHPYYYSIFDEEIMRELKENHIKVNPYTINSEIDMKKAMELGVTNIITNEVEVLNKLKYEVRK</sequence>
<evidence type="ECO:0000259" key="2">
    <source>
        <dbReference type="PROSITE" id="PS51704"/>
    </source>
</evidence>
<dbReference type="SUPFAM" id="SSF51695">
    <property type="entry name" value="PLC-like phosphodiesterases"/>
    <property type="match status" value="1"/>
</dbReference>
<feature type="domain" description="GP-PDE" evidence="2">
    <location>
        <begin position="2"/>
        <end position="233"/>
    </location>
</feature>
<organism evidence="3 4">
    <name type="scientific">Clostridium chauvoei</name>
    <dbReference type="NCBI Taxonomy" id="46867"/>
    <lineage>
        <taxon>Bacteria</taxon>
        <taxon>Bacillati</taxon>
        <taxon>Bacillota</taxon>
        <taxon>Clostridia</taxon>
        <taxon>Eubacteriales</taxon>
        <taxon>Clostridiaceae</taxon>
        <taxon>Clostridium</taxon>
    </lineage>
</organism>
<keyword evidence="1" id="KW-0175">Coiled coil</keyword>
<name>A0ABD4RJK9_9CLOT</name>
<evidence type="ECO:0000256" key="1">
    <source>
        <dbReference type="SAM" id="Coils"/>
    </source>
</evidence>
<dbReference type="InterPro" id="IPR030395">
    <property type="entry name" value="GP_PDE_dom"/>
</dbReference>
<dbReference type="InterPro" id="IPR017946">
    <property type="entry name" value="PLC-like_Pdiesterase_TIM-brl"/>
</dbReference>
<protein>
    <submittedName>
        <fullName evidence="3">Glycerophosphodiester phosphodiesterase</fullName>
    </submittedName>
</protein>
<accession>A0ABD4RJK9</accession>
<dbReference type="PANTHER" id="PTHR46211:SF1">
    <property type="entry name" value="GLYCEROPHOSPHODIESTER PHOSPHODIESTERASE, CYTOPLASMIC"/>
    <property type="match status" value="1"/>
</dbReference>
<comment type="caution">
    <text evidence="3">The sequence shown here is derived from an EMBL/GenBank/DDBJ whole genome shotgun (WGS) entry which is preliminary data.</text>
</comment>
<proteinExistence type="predicted"/>